<dbReference type="AlphaFoldDB" id="A0A3G8LYT4"/>
<dbReference type="KEGG" id="slj:EGC82_19705"/>
<dbReference type="Gene3D" id="1.20.1270.180">
    <property type="match status" value="1"/>
</dbReference>
<dbReference type="PROSITE" id="PS51257">
    <property type="entry name" value="PROKAR_LIPOPROTEIN"/>
    <property type="match status" value="1"/>
</dbReference>
<evidence type="ECO:0000259" key="2">
    <source>
        <dbReference type="Pfam" id="PF07007"/>
    </source>
</evidence>
<sequence length="153" mass="17238">MKKLSSLIILSIFLSSSACSSEVDICLEKAQTQREMTLCQGVNLTKADAELNRVYNLIRKVYADDKEFLSKLKASQLAWIKLRDADLEMSFPLADKQLQYGSIYRMCAMGIETKQTLQRVEYLKKWLAGVKEGDVCSGSIKGTDDINDSLKKI</sequence>
<proteinExistence type="predicted"/>
<keyword evidence="4" id="KW-1185">Reference proteome</keyword>
<dbReference type="Proteomes" id="UP000278035">
    <property type="component" value="Chromosome"/>
</dbReference>
<evidence type="ECO:0000313" key="3">
    <source>
        <dbReference type="EMBL" id="AZG74781.1"/>
    </source>
</evidence>
<dbReference type="EMBL" id="CP034015">
    <property type="protein sequence ID" value="AZG74781.1"/>
    <property type="molecule type" value="Genomic_DNA"/>
</dbReference>
<evidence type="ECO:0000313" key="4">
    <source>
        <dbReference type="Proteomes" id="UP000278035"/>
    </source>
</evidence>
<feature type="signal peptide" evidence="1">
    <location>
        <begin position="1"/>
        <end position="20"/>
    </location>
</feature>
<dbReference type="InterPro" id="IPR009739">
    <property type="entry name" value="LprI-like_N"/>
</dbReference>
<protein>
    <submittedName>
        <fullName evidence="3">DUF1311 domain-containing protein</fullName>
    </submittedName>
</protein>
<keyword evidence="1" id="KW-0732">Signal</keyword>
<dbReference type="Pfam" id="PF07007">
    <property type="entry name" value="LprI"/>
    <property type="match status" value="1"/>
</dbReference>
<gene>
    <name evidence="3" type="ORF">EGC82_19705</name>
</gene>
<feature type="domain" description="Lysozyme inhibitor LprI-like N-terminal" evidence="2">
    <location>
        <begin position="26"/>
        <end position="123"/>
    </location>
</feature>
<dbReference type="RefSeq" id="WP_124732259.1">
    <property type="nucleotide sequence ID" value="NZ_CBCSKC010000041.1"/>
</dbReference>
<name>A0A3G8LYT4_9GAMM</name>
<organism evidence="3 4">
    <name type="scientific">Shewanella livingstonensis</name>
    <dbReference type="NCBI Taxonomy" id="150120"/>
    <lineage>
        <taxon>Bacteria</taxon>
        <taxon>Pseudomonadati</taxon>
        <taxon>Pseudomonadota</taxon>
        <taxon>Gammaproteobacteria</taxon>
        <taxon>Alteromonadales</taxon>
        <taxon>Shewanellaceae</taxon>
        <taxon>Shewanella</taxon>
    </lineage>
</organism>
<accession>A0A3G8LYT4</accession>
<reference evidence="4" key="1">
    <citation type="submission" date="2018-11" db="EMBL/GenBank/DDBJ databases">
        <title>Shewanella sp. M2.</title>
        <authorList>
            <person name="Hwang Y.J."/>
            <person name="Hwang C.Y."/>
        </authorList>
    </citation>
    <scope>NUCLEOTIDE SEQUENCE [LARGE SCALE GENOMIC DNA]</scope>
    <source>
        <strain evidence="4">LMG 19866</strain>
    </source>
</reference>
<dbReference type="OrthoDB" id="7340239at2"/>
<evidence type="ECO:0000256" key="1">
    <source>
        <dbReference type="SAM" id="SignalP"/>
    </source>
</evidence>
<feature type="chain" id="PRO_5018066351" evidence="1">
    <location>
        <begin position="21"/>
        <end position="153"/>
    </location>
</feature>